<protein>
    <submittedName>
        <fullName evidence="3">Uncharacterized protein</fullName>
    </submittedName>
</protein>
<organism evidence="3 4">
    <name type="scientific">Protea cynaroides</name>
    <dbReference type="NCBI Taxonomy" id="273540"/>
    <lineage>
        <taxon>Eukaryota</taxon>
        <taxon>Viridiplantae</taxon>
        <taxon>Streptophyta</taxon>
        <taxon>Embryophyta</taxon>
        <taxon>Tracheophyta</taxon>
        <taxon>Spermatophyta</taxon>
        <taxon>Magnoliopsida</taxon>
        <taxon>Proteales</taxon>
        <taxon>Proteaceae</taxon>
        <taxon>Protea</taxon>
    </lineage>
</organism>
<evidence type="ECO:0000313" key="3">
    <source>
        <dbReference type="EMBL" id="KAJ4959664.1"/>
    </source>
</evidence>
<dbReference type="AlphaFoldDB" id="A0A9Q0H9M4"/>
<feature type="region of interest" description="Disordered" evidence="1">
    <location>
        <begin position="56"/>
        <end position="86"/>
    </location>
</feature>
<accession>A0A9Q0H9M4</accession>
<dbReference type="OrthoDB" id="894015at2759"/>
<feature type="signal peptide" evidence="2">
    <location>
        <begin position="1"/>
        <end position="22"/>
    </location>
</feature>
<keyword evidence="4" id="KW-1185">Reference proteome</keyword>
<name>A0A9Q0H9M4_9MAGN</name>
<reference evidence="3" key="1">
    <citation type="journal article" date="2023" name="Plant J.">
        <title>The genome of the king protea, Protea cynaroides.</title>
        <authorList>
            <person name="Chang J."/>
            <person name="Duong T.A."/>
            <person name="Schoeman C."/>
            <person name="Ma X."/>
            <person name="Roodt D."/>
            <person name="Barker N."/>
            <person name="Li Z."/>
            <person name="Van de Peer Y."/>
            <person name="Mizrachi E."/>
        </authorList>
    </citation>
    <scope>NUCLEOTIDE SEQUENCE</scope>
    <source>
        <tissue evidence="3">Young leaves</tissue>
    </source>
</reference>
<evidence type="ECO:0000256" key="1">
    <source>
        <dbReference type="SAM" id="MobiDB-lite"/>
    </source>
</evidence>
<evidence type="ECO:0000313" key="4">
    <source>
        <dbReference type="Proteomes" id="UP001141806"/>
    </source>
</evidence>
<proteinExistence type="predicted"/>
<dbReference type="Proteomes" id="UP001141806">
    <property type="component" value="Unassembled WGS sequence"/>
</dbReference>
<keyword evidence="2" id="KW-0732">Signal</keyword>
<evidence type="ECO:0000256" key="2">
    <source>
        <dbReference type="SAM" id="SignalP"/>
    </source>
</evidence>
<dbReference type="EMBL" id="JAMYWD010000009">
    <property type="protein sequence ID" value="KAJ4959664.1"/>
    <property type="molecule type" value="Genomic_DNA"/>
</dbReference>
<sequence length="127" mass="14613">MELLAVIGTLCILSLLVTPCSAHQTHVFSSLDQVYHDLGISLTNLPRKLRPVEEPIVRRCKTDDSKSEANNKQDFSDKIHSPVMLPGKEGTRQRWIEGKDMWQFFTMDYSQVRRRQPVHNKAVPTRP</sequence>
<gene>
    <name evidence="3" type="ORF">NE237_019574</name>
</gene>
<feature type="chain" id="PRO_5040489890" evidence="2">
    <location>
        <begin position="23"/>
        <end position="127"/>
    </location>
</feature>
<comment type="caution">
    <text evidence="3">The sequence shown here is derived from an EMBL/GenBank/DDBJ whole genome shotgun (WGS) entry which is preliminary data.</text>
</comment>
<feature type="compositionally biased region" description="Basic and acidic residues" evidence="1">
    <location>
        <begin position="56"/>
        <end position="80"/>
    </location>
</feature>